<dbReference type="AlphaFoldDB" id="A0A3N0YST0"/>
<keyword evidence="3" id="KW-1185">Reference proteome</keyword>
<reference evidence="2 3" key="1">
    <citation type="submission" date="2018-10" db="EMBL/GenBank/DDBJ databases">
        <title>Genome assembly for a Yunnan-Guizhou Plateau 3E fish, Anabarilius grahami (Regan), and its evolutionary and genetic applications.</title>
        <authorList>
            <person name="Jiang W."/>
        </authorList>
    </citation>
    <scope>NUCLEOTIDE SEQUENCE [LARGE SCALE GENOMIC DNA]</scope>
    <source>
        <strain evidence="2">AG-KIZ</strain>
        <tissue evidence="2">Muscle</tissue>
    </source>
</reference>
<evidence type="ECO:0000313" key="3">
    <source>
        <dbReference type="Proteomes" id="UP000281406"/>
    </source>
</evidence>
<name>A0A3N0YST0_ANAGA</name>
<comment type="caution">
    <text evidence="2">The sequence shown here is derived from an EMBL/GenBank/DDBJ whole genome shotgun (WGS) entry which is preliminary data.</text>
</comment>
<proteinExistence type="predicted"/>
<feature type="region of interest" description="Disordered" evidence="1">
    <location>
        <begin position="88"/>
        <end position="202"/>
    </location>
</feature>
<evidence type="ECO:0000313" key="2">
    <source>
        <dbReference type="EMBL" id="ROL49257.1"/>
    </source>
</evidence>
<feature type="compositionally biased region" description="Polar residues" evidence="1">
    <location>
        <begin position="88"/>
        <end position="98"/>
    </location>
</feature>
<feature type="compositionally biased region" description="Basic and acidic residues" evidence="1">
    <location>
        <begin position="116"/>
        <end position="150"/>
    </location>
</feature>
<protein>
    <submittedName>
        <fullName evidence="2">Uncharacterized protein</fullName>
    </submittedName>
</protein>
<evidence type="ECO:0000256" key="1">
    <source>
        <dbReference type="SAM" id="MobiDB-lite"/>
    </source>
</evidence>
<accession>A0A3N0YST0</accession>
<gene>
    <name evidence="2" type="ORF">DPX16_16872</name>
</gene>
<dbReference type="EMBL" id="RJVU01027559">
    <property type="protein sequence ID" value="ROL49257.1"/>
    <property type="molecule type" value="Genomic_DNA"/>
</dbReference>
<organism evidence="2 3">
    <name type="scientific">Anabarilius grahami</name>
    <name type="common">Kanglang fish</name>
    <name type="synonym">Barilius grahami</name>
    <dbReference type="NCBI Taxonomy" id="495550"/>
    <lineage>
        <taxon>Eukaryota</taxon>
        <taxon>Metazoa</taxon>
        <taxon>Chordata</taxon>
        <taxon>Craniata</taxon>
        <taxon>Vertebrata</taxon>
        <taxon>Euteleostomi</taxon>
        <taxon>Actinopterygii</taxon>
        <taxon>Neopterygii</taxon>
        <taxon>Teleostei</taxon>
        <taxon>Ostariophysi</taxon>
        <taxon>Cypriniformes</taxon>
        <taxon>Xenocyprididae</taxon>
        <taxon>Xenocypridinae</taxon>
        <taxon>Xenocypridinae incertae sedis</taxon>
        <taxon>Anabarilius</taxon>
    </lineage>
</organism>
<sequence>MNLPAFQLLCLEQRDCSLEEHTKDFLHFACQTHFPDHSLCSFYYAGLLGTHSSGRSQEKFHSIRGVGAGEQQFPVFHWLGRGQHQPQFISRDQPSATNARHDGDTTAHCRPWTSACHDRREERTERVIAPEPESVNHKRLDFDQRLKPSEQGHSSSSSLLLDHRTGHLAAGLSRPGRKAGRPPAYNTQPCAHHPTDWQPLQR</sequence>
<dbReference type="Proteomes" id="UP000281406">
    <property type="component" value="Unassembled WGS sequence"/>
</dbReference>